<dbReference type="OrthoDB" id="1007667at2"/>
<dbReference type="PANTHER" id="PTHR43280">
    <property type="entry name" value="ARAC-FAMILY TRANSCRIPTIONAL REGULATOR"/>
    <property type="match status" value="1"/>
</dbReference>
<gene>
    <name evidence="5" type="ORF">DCO56_02060</name>
</gene>
<dbReference type="GO" id="GO:0043565">
    <property type="term" value="F:sequence-specific DNA binding"/>
    <property type="evidence" value="ECO:0007669"/>
    <property type="project" value="InterPro"/>
</dbReference>
<name>A0A363NYA5_9SPHI</name>
<dbReference type="InterPro" id="IPR018060">
    <property type="entry name" value="HTH_AraC"/>
</dbReference>
<evidence type="ECO:0000256" key="1">
    <source>
        <dbReference type="ARBA" id="ARBA00023015"/>
    </source>
</evidence>
<evidence type="ECO:0000256" key="3">
    <source>
        <dbReference type="ARBA" id="ARBA00023163"/>
    </source>
</evidence>
<dbReference type="GO" id="GO:0003700">
    <property type="term" value="F:DNA-binding transcription factor activity"/>
    <property type="evidence" value="ECO:0007669"/>
    <property type="project" value="InterPro"/>
</dbReference>
<evidence type="ECO:0000313" key="5">
    <source>
        <dbReference type="EMBL" id="PUV25785.1"/>
    </source>
</evidence>
<dbReference type="AlphaFoldDB" id="A0A363NYA5"/>
<evidence type="ECO:0000313" key="6">
    <source>
        <dbReference type="Proteomes" id="UP000250831"/>
    </source>
</evidence>
<protein>
    <submittedName>
        <fullName evidence="5">AraC family transcriptional regulator</fullName>
    </submittedName>
</protein>
<dbReference type="EMBL" id="QCXX01000001">
    <property type="protein sequence ID" value="PUV25785.1"/>
    <property type="molecule type" value="Genomic_DNA"/>
</dbReference>
<proteinExistence type="predicted"/>
<dbReference type="Pfam" id="PF12833">
    <property type="entry name" value="HTH_18"/>
    <property type="match status" value="1"/>
</dbReference>
<keyword evidence="6" id="KW-1185">Reference proteome</keyword>
<sequence>MKKKEYVISLKMEDLTRELLFPQRSKEYMVLESTSDNMHIQRNCHYRASFFGVLLAEEGISYYRVGDYEYELQKGDILFCVPQEVFKVIYFSADVRQKQIFFSIDMLSDAGFNYRSNDMLKNFSNNPSYIIRGEQHLYRRLAFYIKELAYLNDFKNTVYYSNEMIWHYFSLLMYDIENYSKNFRQQASFSSREEEITSAFFALVREYYVEHHDVQFYADRLFVSRKYLTKVVKKAMSRTPKEIINQVLLIEAKILLKNSTNNISQVACLLNFSDQTVFSKFFKKHTERNPSDYKMDDLF</sequence>
<dbReference type="InterPro" id="IPR009057">
    <property type="entry name" value="Homeodomain-like_sf"/>
</dbReference>
<dbReference type="PROSITE" id="PS00041">
    <property type="entry name" value="HTH_ARAC_FAMILY_1"/>
    <property type="match status" value="1"/>
</dbReference>
<accession>A0A363NYA5</accession>
<dbReference type="Proteomes" id="UP000250831">
    <property type="component" value="Unassembled WGS sequence"/>
</dbReference>
<keyword evidence="1" id="KW-0805">Transcription regulation</keyword>
<dbReference type="SUPFAM" id="SSF46689">
    <property type="entry name" value="Homeodomain-like"/>
    <property type="match status" value="1"/>
</dbReference>
<dbReference type="Gene3D" id="1.10.10.60">
    <property type="entry name" value="Homeodomain-like"/>
    <property type="match status" value="1"/>
</dbReference>
<keyword evidence="2" id="KW-0238">DNA-binding</keyword>
<reference evidence="5 6" key="1">
    <citation type="submission" date="2018-04" db="EMBL/GenBank/DDBJ databases">
        <title>Sphingobacterium sp. M46 Genome.</title>
        <authorList>
            <person name="Cheng J."/>
            <person name="Li Y."/>
        </authorList>
    </citation>
    <scope>NUCLEOTIDE SEQUENCE [LARGE SCALE GENOMIC DNA]</scope>
    <source>
        <strain evidence="5 6">M46</strain>
    </source>
</reference>
<organism evidence="5 6">
    <name type="scientific">Sphingobacterium athyrii</name>
    <dbReference type="NCBI Taxonomy" id="2152717"/>
    <lineage>
        <taxon>Bacteria</taxon>
        <taxon>Pseudomonadati</taxon>
        <taxon>Bacteroidota</taxon>
        <taxon>Sphingobacteriia</taxon>
        <taxon>Sphingobacteriales</taxon>
        <taxon>Sphingobacteriaceae</taxon>
        <taxon>Sphingobacterium</taxon>
    </lineage>
</organism>
<dbReference type="PANTHER" id="PTHR43280:SF32">
    <property type="entry name" value="TRANSCRIPTIONAL REGULATORY PROTEIN"/>
    <property type="match status" value="1"/>
</dbReference>
<dbReference type="SMART" id="SM00342">
    <property type="entry name" value="HTH_ARAC"/>
    <property type="match status" value="1"/>
</dbReference>
<comment type="caution">
    <text evidence="5">The sequence shown here is derived from an EMBL/GenBank/DDBJ whole genome shotgun (WGS) entry which is preliminary data.</text>
</comment>
<keyword evidence="3" id="KW-0804">Transcription</keyword>
<dbReference type="PROSITE" id="PS01124">
    <property type="entry name" value="HTH_ARAC_FAMILY_2"/>
    <property type="match status" value="1"/>
</dbReference>
<dbReference type="InterPro" id="IPR018062">
    <property type="entry name" value="HTH_AraC-typ_CS"/>
</dbReference>
<feature type="domain" description="HTH araC/xylS-type" evidence="4">
    <location>
        <begin position="198"/>
        <end position="296"/>
    </location>
</feature>
<evidence type="ECO:0000256" key="2">
    <source>
        <dbReference type="ARBA" id="ARBA00023125"/>
    </source>
</evidence>
<evidence type="ECO:0000259" key="4">
    <source>
        <dbReference type="PROSITE" id="PS01124"/>
    </source>
</evidence>
<dbReference type="RefSeq" id="WP_108632092.1">
    <property type="nucleotide sequence ID" value="NZ_DAMCKI010000009.1"/>
</dbReference>